<sequence>MMSQKRDSTGSNTDTREREEAGVRLQKVLSQAGVASRRAAEEMINEGRVEVDGVPVTTLGTRVDPSSSVIHVDGTRIVVDQEATHLLLNKPAGILSTMSDEQDRPCIGDYLPKRNGRLFHIGRLDFNTEGLLLISNDGELANRLMHPSYRVPKTYLAELQGPIPKDLGRTVKEGIELEDGLARVDSFKMIDRNDSGTRTMVQVVLHEGRKRIVRRLFKEAGYPVQRLVRTGIGSVRLTNERPGAIRPLDNKELGSLYRAVGL</sequence>
<evidence type="ECO:0000256" key="2">
    <source>
        <dbReference type="ARBA" id="ARBA00008348"/>
    </source>
</evidence>
<dbReference type="AlphaFoldDB" id="A0A1H1A0X6"/>
<organism evidence="8 9">
    <name type="scientific">Actinopolyspora saharensis</name>
    <dbReference type="NCBI Taxonomy" id="995062"/>
    <lineage>
        <taxon>Bacteria</taxon>
        <taxon>Bacillati</taxon>
        <taxon>Actinomycetota</taxon>
        <taxon>Actinomycetes</taxon>
        <taxon>Actinopolysporales</taxon>
        <taxon>Actinopolysporaceae</taxon>
        <taxon>Actinopolyspora</taxon>
    </lineage>
</organism>
<dbReference type="InterPro" id="IPR042092">
    <property type="entry name" value="PsdUridine_s_RsuA/RluB/E/F_cat"/>
</dbReference>
<dbReference type="GO" id="GO:0000455">
    <property type="term" value="P:enzyme-directed rRNA pseudouridine synthesis"/>
    <property type="evidence" value="ECO:0007669"/>
    <property type="project" value="UniProtKB-ARBA"/>
</dbReference>
<dbReference type="InterPro" id="IPR018496">
    <property type="entry name" value="PsdUridine_synth_RsuA/RluB_CS"/>
</dbReference>
<dbReference type="PROSITE" id="PS50889">
    <property type="entry name" value="S4"/>
    <property type="match status" value="1"/>
</dbReference>
<gene>
    <name evidence="8" type="ORF">SAMN04489718_1352</name>
</gene>
<dbReference type="Gene3D" id="3.30.70.580">
    <property type="entry name" value="Pseudouridine synthase I, catalytic domain, N-terminal subdomain"/>
    <property type="match status" value="1"/>
</dbReference>
<dbReference type="EC" id="5.4.99.-" evidence="5"/>
<dbReference type="SMART" id="SM00363">
    <property type="entry name" value="S4"/>
    <property type="match status" value="1"/>
</dbReference>
<evidence type="ECO:0000313" key="9">
    <source>
        <dbReference type="Proteomes" id="UP000199301"/>
    </source>
</evidence>
<evidence type="ECO:0000256" key="1">
    <source>
        <dbReference type="ARBA" id="ARBA00000073"/>
    </source>
</evidence>
<dbReference type="PANTHER" id="PTHR47683">
    <property type="entry name" value="PSEUDOURIDINE SYNTHASE FAMILY PROTEIN-RELATED"/>
    <property type="match status" value="1"/>
</dbReference>
<dbReference type="EMBL" id="FNKO01000001">
    <property type="protein sequence ID" value="SDQ33318.1"/>
    <property type="molecule type" value="Genomic_DNA"/>
</dbReference>
<dbReference type="GO" id="GO:0003723">
    <property type="term" value="F:RNA binding"/>
    <property type="evidence" value="ECO:0007669"/>
    <property type="project" value="UniProtKB-KW"/>
</dbReference>
<dbReference type="Gene3D" id="3.30.70.1560">
    <property type="entry name" value="Alpha-L RNA-binding motif"/>
    <property type="match status" value="1"/>
</dbReference>
<reference evidence="9" key="1">
    <citation type="submission" date="2016-10" db="EMBL/GenBank/DDBJ databases">
        <authorList>
            <person name="Varghese N."/>
            <person name="Submissions S."/>
        </authorList>
    </citation>
    <scope>NUCLEOTIDE SEQUENCE [LARGE SCALE GENOMIC DNA]</scope>
    <source>
        <strain evidence="9">DSM 45459</strain>
    </source>
</reference>
<dbReference type="InterPro" id="IPR036986">
    <property type="entry name" value="S4_RNA-bd_sf"/>
</dbReference>
<dbReference type="Gene3D" id="3.10.290.10">
    <property type="entry name" value="RNA-binding S4 domain"/>
    <property type="match status" value="1"/>
</dbReference>
<feature type="region of interest" description="Disordered" evidence="6">
    <location>
        <begin position="1"/>
        <end position="23"/>
    </location>
</feature>
<dbReference type="InterPro" id="IPR006145">
    <property type="entry name" value="PsdUridine_synth_RsuA/RluA"/>
</dbReference>
<evidence type="ECO:0000256" key="5">
    <source>
        <dbReference type="RuleBase" id="RU003887"/>
    </source>
</evidence>
<comment type="catalytic activity">
    <reaction evidence="1">
        <text>a uridine in RNA = a pseudouridine in RNA</text>
        <dbReference type="Rhea" id="RHEA:48348"/>
        <dbReference type="Rhea" id="RHEA-COMP:12068"/>
        <dbReference type="Rhea" id="RHEA-COMP:12069"/>
        <dbReference type="ChEBI" id="CHEBI:65314"/>
        <dbReference type="ChEBI" id="CHEBI:65315"/>
    </reaction>
</comment>
<proteinExistence type="inferred from homology"/>
<dbReference type="PANTHER" id="PTHR47683:SF2">
    <property type="entry name" value="RNA-BINDING S4 DOMAIN-CONTAINING PROTEIN"/>
    <property type="match status" value="1"/>
</dbReference>
<evidence type="ECO:0000256" key="3">
    <source>
        <dbReference type="ARBA" id="ARBA00023235"/>
    </source>
</evidence>
<keyword evidence="9" id="KW-1185">Reference proteome</keyword>
<dbReference type="InterPro" id="IPR050343">
    <property type="entry name" value="RsuA_PseudoU_synthase"/>
</dbReference>
<dbReference type="SUPFAM" id="SSF55174">
    <property type="entry name" value="Alpha-L RNA-binding motif"/>
    <property type="match status" value="1"/>
</dbReference>
<dbReference type="InterPro" id="IPR002942">
    <property type="entry name" value="S4_RNA-bd"/>
</dbReference>
<dbReference type="InterPro" id="IPR020094">
    <property type="entry name" value="TruA/RsuA/RluB/E/F_N"/>
</dbReference>
<keyword evidence="3 5" id="KW-0413">Isomerase</keyword>
<evidence type="ECO:0000313" key="8">
    <source>
        <dbReference type="EMBL" id="SDQ33318.1"/>
    </source>
</evidence>
<dbReference type="Pfam" id="PF00849">
    <property type="entry name" value="PseudoU_synth_2"/>
    <property type="match status" value="1"/>
</dbReference>
<dbReference type="InterPro" id="IPR000748">
    <property type="entry name" value="PsdUridine_synth_RsuA/RluB/E/F"/>
</dbReference>
<keyword evidence="4" id="KW-0694">RNA-binding</keyword>
<dbReference type="SUPFAM" id="SSF55120">
    <property type="entry name" value="Pseudouridine synthase"/>
    <property type="match status" value="1"/>
</dbReference>
<evidence type="ECO:0000259" key="7">
    <source>
        <dbReference type="SMART" id="SM00363"/>
    </source>
</evidence>
<dbReference type="FunFam" id="3.10.290.10:FF:000003">
    <property type="entry name" value="Pseudouridine synthase"/>
    <property type="match status" value="1"/>
</dbReference>
<feature type="domain" description="RNA-binding S4" evidence="7">
    <location>
        <begin position="23"/>
        <end position="83"/>
    </location>
</feature>
<dbReference type="InterPro" id="IPR020103">
    <property type="entry name" value="PsdUridine_synth_cat_dom_sf"/>
</dbReference>
<dbReference type="STRING" id="995062.SAMN04489718_1352"/>
<dbReference type="PROSITE" id="PS01149">
    <property type="entry name" value="PSI_RSU"/>
    <property type="match status" value="1"/>
</dbReference>
<name>A0A1H1A0X6_9ACTN</name>
<dbReference type="CDD" id="cd00165">
    <property type="entry name" value="S4"/>
    <property type="match status" value="1"/>
</dbReference>
<dbReference type="Proteomes" id="UP000199301">
    <property type="component" value="Unassembled WGS sequence"/>
</dbReference>
<dbReference type="Pfam" id="PF01479">
    <property type="entry name" value="S4"/>
    <property type="match status" value="1"/>
</dbReference>
<comment type="similarity">
    <text evidence="2 5">Belongs to the pseudouridine synthase RsuA family.</text>
</comment>
<protein>
    <recommendedName>
        <fullName evidence="5">Pseudouridine synthase</fullName>
        <ecNumber evidence="5">5.4.99.-</ecNumber>
    </recommendedName>
</protein>
<evidence type="ECO:0000256" key="6">
    <source>
        <dbReference type="SAM" id="MobiDB-lite"/>
    </source>
</evidence>
<feature type="compositionally biased region" description="Basic and acidic residues" evidence="6">
    <location>
        <begin position="1"/>
        <end position="22"/>
    </location>
</feature>
<evidence type="ECO:0000256" key="4">
    <source>
        <dbReference type="PROSITE-ProRule" id="PRU00182"/>
    </source>
</evidence>
<dbReference type="NCBIfam" id="TIGR00093">
    <property type="entry name" value="pseudouridine synthase"/>
    <property type="match status" value="1"/>
</dbReference>
<accession>A0A1H1A0X6</accession>
<dbReference type="CDD" id="cd02870">
    <property type="entry name" value="PseudoU_synth_RsuA_like"/>
    <property type="match status" value="1"/>
</dbReference>
<dbReference type="GO" id="GO:0120159">
    <property type="term" value="F:rRNA pseudouridine synthase activity"/>
    <property type="evidence" value="ECO:0007669"/>
    <property type="project" value="UniProtKB-ARBA"/>
</dbReference>